<feature type="compositionally biased region" description="Polar residues" evidence="1">
    <location>
        <begin position="982"/>
        <end position="992"/>
    </location>
</feature>
<feature type="compositionally biased region" description="Polar residues" evidence="1">
    <location>
        <begin position="1043"/>
        <end position="1054"/>
    </location>
</feature>
<feature type="region of interest" description="Disordered" evidence="1">
    <location>
        <begin position="1"/>
        <end position="22"/>
    </location>
</feature>
<accession>A0AAD9N3U5</accession>
<feature type="compositionally biased region" description="Polar residues" evidence="1">
    <location>
        <begin position="1001"/>
        <end position="1021"/>
    </location>
</feature>
<feature type="region of interest" description="Disordered" evidence="1">
    <location>
        <begin position="643"/>
        <end position="663"/>
    </location>
</feature>
<feature type="compositionally biased region" description="Polar residues" evidence="1">
    <location>
        <begin position="480"/>
        <end position="496"/>
    </location>
</feature>
<gene>
    <name evidence="2" type="ORF">LSH36_269g10030</name>
</gene>
<feature type="region of interest" description="Disordered" evidence="1">
    <location>
        <begin position="35"/>
        <end position="74"/>
    </location>
</feature>
<feature type="region of interest" description="Disordered" evidence="1">
    <location>
        <begin position="1110"/>
        <end position="1163"/>
    </location>
</feature>
<feature type="region of interest" description="Disordered" evidence="1">
    <location>
        <begin position="82"/>
        <end position="101"/>
    </location>
</feature>
<evidence type="ECO:0000313" key="3">
    <source>
        <dbReference type="Proteomes" id="UP001208570"/>
    </source>
</evidence>
<name>A0AAD9N3U5_9ANNE</name>
<feature type="compositionally biased region" description="Basic and acidic residues" evidence="1">
    <location>
        <begin position="308"/>
        <end position="329"/>
    </location>
</feature>
<keyword evidence="3" id="KW-1185">Reference proteome</keyword>
<evidence type="ECO:0000313" key="2">
    <source>
        <dbReference type="EMBL" id="KAK2154433.1"/>
    </source>
</evidence>
<protein>
    <submittedName>
        <fullName evidence="2">Uncharacterized protein</fullName>
    </submittedName>
</protein>
<feature type="region of interest" description="Disordered" evidence="1">
    <location>
        <begin position="133"/>
        <end position="191"/>
    </location>
</feature>
<feature type="compositionally biased region" description="Polar residues" evidence="1">
    <location>
        <begin position="1073"/>
        <end position="1084"/>
    </location>
</feature>
<reference evidence="2" key="1">
    <citation type="journal article" date="2023" name="Mol. Biol. Evol.">
        <title>Third-Generation Sequencing Reveals the Adaptive Role of the Epigenome in Three Deep-Sea Polychaetes.</title>
        <authorList>
            <person name="Perez M."/>
            <person name="Aroh O."/>
            <person name="Sun Y."/>
            <person name="Lan Y."/>
            <person name="Juniper S.K."/>
            <person name="Young C.R."/>
            <person name="Angers B."/>
            <person name="Qian P.Y."/>
        </authorList>
    </citation>
    <scope>NUCLEOTIDE SEQUENCE</scope>
    <source>
        <strain evidence="2">P08H-3</strain>
    </source>
</reference>
<sequence>MPDNKVTEIVDVEQNSPDHSDVVSEVLSPLTSTVSAAASSTPVITNTNSIKPGSDGRAEDDQVGYSSRTEPGQDKLDLLAFAPQTADRADKNDTPSDDMTNSILSTVSVTDKSDWSAPSQISTPSVINQFQSPATDVASQSETNATEKLPTRLSSSKEDISPETSPITSHAHEAPSQAPHIPHSSPATPTAIVTTTSAPENIPISLVVDDLPSVTIEAKVIDVNEATPEQNLASSSQHNVTSVSASELKDKSYITEDASLRNVSSSSVVSLPIRIQQQGGETVSRQTKAPAEEIIIASKPSLQIVTSAEHRETIRIPPGDKRKEERTTEQGEQQDDTVVTSVSHEKKDFSKTAPWRVHKQTGSGVNPPSSGEKNVLHPWRKSRAEHVMSHSLDDRQLSAAANRLTEVDSIGTGVSLGEQISVVSEMCQKKPQSTLTYVGKRIESPPISSPVSAPTTPPFFKTTSVTTAPLPAGRAAPPSERSNTTPHTTLPSTSDPISMLKPSPASEQYSPQPEEIHFQAAAPDLVDIPMPAVKEMVENLNKRLEAIAVQHPKIVEPTNSQELGLNYFKQSGADLVREHYDQIYHDLGEQEIIIDTPPNPNFTGTSLDDIKQRLFGASPAHYHVYDLLEAGGSPGSHRRRFSLPGGSVSHRQNQRRVRFAEPPESSVIEIEPRRQRILERRRFWDDDGSMSDMEDYSSASLLAAKLDRIERENALSTASFQRHRNAKQRAQNMSANLPQGKPVETFREKVISFESLGEPKQGDVLLSSLKPTDREKFVLGASGSGSRGFSLSIGQNKPGSISLSLTHQRGSGQPLSQVALSVPSSEGHFSYTISPRTGSAEPVAIRYSVPSHLVTEPIVRTVSAEHTKAPSLDSARTVHIQYPPQEGVPTLQTQLLSQASSAHPLSPSQQVMRQLAGRPGIRSPTNYSNTLQIDTSSRLQHRSPSPPNPSYPPNILSDRSHLSPQRLIHPQVMHPDTAAADYQTQRSSSPNQGAPIGRTPANKNIYPSPTNPMAYQRSASPQGVAHYGPPQSSQQPGLQQTPRSTGIHYQQTTGPHGGTVHQPASPREVSPVGYQQSPRLQTGSSFTYQRSVSPQGNISLMVPQSVPYQVQPSPVLSPQPRMMRPQPPTLQPHGYSMQHPQFPQPSPRLPSRPHTAASPVQLQPRTPTGGEIQLANKPTAHALVGGQPTAVAAPSGVPYHMMPESQTTGPRPPGLFALFDKRFTEKFLQWSEERPGDLCRSETYKLVHEMDEKSDDL</sequence>
<feature type="compositionally biased region" description="Polar residues" evidence="1">
    <location>
        <begin position="133"/>
        <end position="146"/>
    </location>
</feature>
<comment type="caution">
    <text evidence="2">The sequence shown here is derived from an EMBL/GenBank/DDBJ whole genome shotgun (WGS) entry which is preliminary data.</text>
</comment>
<proteinExistence type="predicted"/>
<dbReference type="EMBL" id="JAODUP010000269">
    <property type="protein sequence ID" value="KAK2154433.1"/>
    <property type="molecule type" value="Genomic_DNA"/>
</dbReference>
<feature type="compositionally biased region" description="Polar residues" evidence="1">
    <location>
        <begin position="923"/>
        <end position="938"/>
    </location>
</feature>
<feature type="region of interest" description="Disordered" evidence="1">
    <location>
        <begin position="446"/>
        <end position="512"/>
    </location>
</feature>
<feature type="region of interest" description="Disordered" evidence="1">
    <location>
        <begin position="980"/>
        <end position="1084"/>
    </location>
</feature>
<evidence type="ECO:0000256" key="1">
    <source>
        <dbReference type="SAM" id="MobiDB-lite"/>
    </source>
</evidence>
<feature type="compositionally biased region" description="Low complexity" evidence="1">
    <location>
        <begin position="1110"/>
        <end position="1124"/>
    </location>
</feature>
<feature type="compositionally biased region" description="Low complexity" evidence="1">
    <location>
        <begin position="1028"/>
        <end position="1042"/>
    </location>
</feature>
<dbReference type="AlphaFoldDB" id="A0AAD9N3U5"/>
<feature type="region of interest" description="Disordered" evidence="1">
    <location>
        <begin position="306"/>
        <end position="352"/>
    </location>
</feature>
<feature type="compositionally biased region" description="Polar residues" evidence="1">
    <location>
        <begin position="897"/>
        <end position="912"/>
    </location>
</feature>
<feature type="region of interest" description="Disordered" evidence="1">
    <location>
        <begin position="897"/>
        <end position="959"/>
    </location>
</feature>
<dbReference type="Proteomes" id="UP001208570">
    <property type="component" value="Unassembled WGS sequence"/>
</dbReference>
<organism evidence="2 3">
    <name type="scientific">Paralvinella palmiformis</name>
    <dbReference type="NCBI Taxonomy" id="53620"/>
    <lineage>
        <taxon>Eukaryota</taxon>
        <taxon>Metazoa</taxon>
        <taxon>Spiralia</taxon>
        <taxon>Lophotrochozoa</taxon>
        <taxon>Annelida</taxon>
        <taxon>Polychaeta</taxon>
        <taxon>Sedentaria</taxon>
        <taxon>Canalipalpata</taxon>
        <taxon>Terebellida</taxon>
        <taxon>Terebelliformia</taxon>
        <taxon>Alvinellidae</taxon>
        <taxon>Paralvinella</taxon>
    </lineage>
</organism>